<keyword evidence="1" id="KW-1133">Transmembrane helix</keyword>
<sequence>MLVISVSMIFMITMIDICLYGRSVWDTIVYIFDVDFGTKEYYVIFGYLVSFVFTVRTDLSRRKEQHSEQRS</sequence>
<name>A0A3M8DKM8_9BACL</name>
<dbReference type="Proteomes" id="UP000269573">
    <property type="component" value="Unassembled WGS sequence"/>
</dbReference>
<protein>
    <submittedName>
        <fullName evidence="2">Uncharacterized protein</fullName>
    </submittedName>
</protein>
<comment type="caution">
    <text evidence="2">The sequence shown here is derived from an EMBL/GenBank/DDBJ whole genome shotgun (WGS) entry which is preliminary data.</text>
</comment>
<accession>A0A3M8DKM8</accession>
<reference evidence="2 3" key="1">
    <citation type="submission" date="2018-10" db="EMBL/GenBank/DDBJ databases">
        <title>Phylogenomics of Brevibacillus.</title>
        <authorList>
            <person name="Dunlap C."/>
        </authorList>
    </citation>
    <scope>NUCLEOTIDE SEQUENCE [LARGE SCALE GENOMIC DNA]</scope>
    <source>
        <strain evidence="2 3">JCM 15774</strain>
    </source>
</reference>
<evidence type="ECO:0000256" key="1">
    <source>
        <dbReference type="SAM" id="Phobius"/>
    </source>
</evidence>
<dbReference type="AlphaFoldDB" id="A0A3M8DKM8"/>
<feature type="transmembrane region" description="Helical" evidence="1">
    <location>
        <begin position="7"/>
        <end position="25"/>
    </location>
</feature>
<organism evidence="2 3">
    <name type="scientific">Brevibacillus nitrificans</name>
    <dbReference type="NCBI Taxonomy" id="651560"/>
    <lineage>
        <taxon>Bacteria</taxon>
        <taxon>Bacillati</taxon>
        <taxon>Bacillota</taxon>
        <taxon>Bacilli</taxon>
        <taxon>Bacillales</taxon>
        <taxon>Paenibacillaceae</taxon>
        <taxon>Brevibacillus</taxon>
    </lineage>
</organism>
<feature type="transmembrane region" description="Helical" evidence="1">
    <location>
        <begin position="41"/>
        <end position="59"/>
    </location>
</feature>
<keyword evidence="3" id="KW-1185">Reference proteome</keyword>
<dbReference type="EMBL" id="RHHU01000003">
    <property type="protein sequence ID" value="RNB88598.1"/>
    <property type="molecule type" value="Genomic_DNA"/>
</dbReference>
<keyword evidence="1" id="KW-0812">Transmembrane</keyword>
<evidence type="ECO:0000313" key="3">
    <source>
        <dbReference type="Proteomes" id="UP000269573"/>
    </source>
</evidence>
<keyword evidence="1" id="KW-0472">Membrane</keyword>
<evidence type="ECO:0000313" key="2">
    <source>
        <dbReference type="EMBL" id="RNB88598.1"/>
    </source>
</evidence>
<proteinExistence type="predicted"/>
<gene>
    <name evidence="2" type="ORF">EDM59_05645</name>
</gene>